<dbReference type="Proteomes" id="UP000886724">
    <property type="component" value="Unassembled WGS sequence"/>
</dbReference>
<accession>A0A9D2BN25</accession>
<reference evidence="1" key="2">
    <citation type="submission" date="2021-04" db="EMBL/GenBank/DDBJ databases">
        <authorList>
            <person name="Gilroy R."/>
        </authorList>
    </citation>
    <scope>NUCLEOTIDE SEQUENCE</scope>
    <source>
        <strain evidence="1">ChiGjej1B1-14440</strain>
    </source>
</reference>
<protein>
    <submittedName>
        <fullName evidence="1">ABC transporter substrate-binding protein</fullName>
    </submittedName>
</protein>
<dbReference type="PROSITE" id="PS51257">
    <property type="entry name" value="PROKAR_LIPOPROTEIN"/>
    <property type="match status" value="1"/>
</dbReference>
<dbReference type="SUPFAM" id="SSF53822">
    <property type="entry name" value="Periplasmic binding protein-like I"/>
    <property type="match status" value="1"/>
</dbReference>
<dbReference type="CDD" id="cd06325">
    <property type="entry name" value="PBP1_ABC_unchar_transporter"/>
    <property type="match status" value="1"/>
</dbReference>
<dbReference type="InterPro" id="IPR028082">
    <property type="entry name" value="Peripla_BP_I"/>
</dbReference>
<name>A0A9D2BN25_9FIRM</name>
<sequence length="332" mass="35143">MKKLFSGLLAIAMCASITGCGTGDSGGSTGEVKDLSEVKIGVIQLMQHDALDASYEGFKDVLVEAGVDEDNIDYQVAGDAANCPTIADKLVNDGNDLIYAIATPALQSAAAATTEIPIVGCAITDYESTDLVKSNDEPGGNVTGASDLTPINEQFDLLTKLLPDAKKVAIMYCGSEDNSIIQGEIAQEAAKDHNLNYEVYTVTDSNDIQAVTNQIVSDENDVVYIPTDNTLATYMSSVEAITSQAKIPCIVGEEGMTNNGGLATYGINYENLGREAGKQALAILKGEKTAANTPIVQLDAKDCTMVINLKVAQKCDITINKEDYPEATFIEE</sequence>
<dbReference type="InterPro" id="IPR007487">
    <property type="entry name" value="ABC_transpt-TYRBP-like"/>
</dbReference>
<dbReference type="EMBL" id="DXET01000208">
    <property type="protein sequence ID" value="HIX82136.1"/>
    <property type="molecule type" value="Genomic_DNA"/>
</dbReference>
<reference evidence="1" key="1">
    <citation type="journal article" date="2021" name="PeerJ">
        <title>Extensive microbial diversity within the chicken gut microbiome revealed by metagenomics and culture.</title>
        <authorList>
            <person name="Gilroy R."/>
            <person name="Ravi A."/>
            <person name="Getino M."/>
            <person name="Pursley I."/>
            <person name="Horton D.L."/>
            <person name="Alikhan N.F."/>
            <person name="Baker D."/>
            <person name="Gharbi K."/>
            <person name="Hall N."/>
            <person name="Watson M."/>
            <person name="Adriaenssens E.M."/>
            <person name="Foster-Nyarko E."/>
            <person name="Jarju S."/>
            <person name="Secka A."/>
            <person name="Antonio M."/>
            <person name="Oren A."/>
            <person name="Chaudhuri R.R."/>
            <person name="La Ragione R."/>
            <person name="Hildebrand F."/>
            <person name="Pallen M.J."/>
        </authorList>
    </citation>
    <scope>NUCLEOTIDE SEQUENCE</scope>
    <source>
        <strain evidence="1">ChiGjej1B1-14440</strain>
    </source>
</reference>
<evidence type="ECO:0000313" key="1">
    <source>
        <dbReference type="EMBL" id="HIX82136.1"/>
    </source>
</evidence>
<organism evidence="1 2">
    <name type="scientific">Candidatus Erysipelatoclostridium merdavium</name>
    <dbReference type="NCBI Taxonomy" id="2838566"/>
    <lineage>
        <taxon>Bacteria</taxon>
        <taxon>Bacillati</taxon>
        <taxon>Bacillota</taxon>
        <taxon>Erysipelotrichia</taxon>
        <taxon>Erysipelotrichales</taxon>
        <taxon>Erysipelotrichales incertae sedis</taxon>
    </lineage>
</organism>
<dbReference type="Pfam" id="PF04392">
    <property type="entry name" value="ABC_sub_bind"/>
    <property type="match status" value="1"/>
</dbReference>
<dbReference type="Gene3D" id="3.40.50.2300">
    <property type="match status" value="2"/>
</dbReference>
<dbReference type="PANTHER" id="PTHR35271">
    <property type="entry name" value="ABC TRANSPORTER, SUBSTRATE-BINDING LIPOPROTEIN-RELATED"/>
    <property type="match status" value="1"/>
</dbReference>
<evidence type="ECO:0000313" key="2">
    <source>
        <dbReference type="Proteomes" id="UP000886724"/>
    </source>
</evidence>
<comment type="caution">
    <text evidence="1">The sequence shown here is derived from an EMBL/GenBank/DDBJ whole genome shotgun (WGS) entry which is preliminary data.</text>
</comment>
<dbReference type="PANTHER" id="PTHR35271:SF1">
    <property type="entry name" value="ABC TRANSPORTER, SUBSTRATE-BINDING LIPOPROTEIN"/>
    <property type="match status" value="1"/>
</dbReference>
<dbReference type="AlphaFoldDB" id="A0A9D2BN25"/>
<gene>
    <name evidence="1" type="ORF">H9980_09245</name>
</gene>
<proteinExistence type="predicted"/>